<dbReference type="InterPro" id="IPR015943">
    <property type="entry name" value="WD40/YVTN_repeat-like_dom_sf"/>
</dbReference>
<dbReference type="AlphaFoldDB" id="A0AAV6YIZ2"/>
<feature type="domain" description="Sema" evidence="3">
    <location>
        <begin position="65"/>
        <end position="124"/>
    </location>
</feature>
<proteinExistence type="predicted"/>
<keyword evidence="5" id="KW-1185">Reference proteome</keyword>
<gene>
    <name evidence="4" type="ORF">GDO81_029096</name>
</gene>
<reference evidence="4" key="1">
    <citation type="thesis" date="2020" institute="ProQuest LLC" country="789 East Eisenhower Parkway, Ann Arbor, MI, USA">
        <title>Comparative Genomics and Chromosome Evolution.</title>
        <authorList>
            <person name="Mudd A.B."/>
        </authorList>
    </citation>
    <scope>NUCLEOTIDE SEQUENCE</scope>
    <source>
        <strain evidence="4">237g6f4</strain>
        <tissue evidence="4">Blood</tissue>
    </source>
</reference>
<evidence type="ECO:0000256" key="2">
    <source>
        <dbReference type="PROSITE-ProRule" id="PRU00352"/>
    </source>
</evidence>
<dbReference type="PROSITE" id="PS51004">
    <property type="entry name" value="SEMA"/>
    <property type="match status" value="1"/>
</dbReference>
<comment type="caution">
    <text evidence="4">The sequence shown here is derived from an EMBL/GenBank/DDBJ whole genome shotgun (WGS) entry which is preliminary data.</text>
</comment>
<comment type="caution">
    <text evidence="2">Lacks conserved residue(s) required for the propagation of feature annotation.</text>
</comment>
<organism evidence="4 5">
    <name type="scientific">Engystomops pustulosus</name>
    <name type="common">Tungara frog</name>
    <name type="synonym">Physalaemus pustulosus</name>
    <dbReference type="NCBI Taxonomy" id="76066"/>
    <lineage>
        <taxon>Eukaryota</taxon>
        <taxon>Metazoa</taxon>
        <taxon>Chordata</taxon>
        <taxon>Craniata</taxon>
        <taxon>Vertebrata</taxon>
        <taxon>Euteleostomi</taxon>
        <taxon>Amphibia</taxon>
        <taxon>Batrachia</taxon>
        <taxon>Anura</taxon>
        <taxon>Neobatrachia</taxon>
        <taxon>Hyloidea</taxon>
        <taxon>Leptodactylidae</taxon>
        <taxon>Leiuperinae</taxon>
        <taxon>Engystomops</taxon>
    </lineage>
</organism>
<evidence type="ECO:0000313" key="4">
    <source>
        <dbReference type="EMBL" id="KAG8535229.1"/>
    </source>
</evidence>
<protein>
    <recommendedName>
        <fullName evidence="3">Sema domain-containing protein</fullName>
    </recommendedName>
</protein>
<evidence type="ECO:0000313" key="5">
    <source>
        <dbReference type="Proteomes" id="UP000824782"/>
    </source>
</evidence>
<dbReference type="InterPro" id="IPR036352">
    <property type="entry name" value="Semap_dom_sf"/>
</dbReference>
<dbReference type="InterPro" id="IPR001627">
    <property type="entry name" value="Semap_dom"/>
</dbReference>
<sequence length="124" mass="13744">SPHCLQSIASSTSCRSSLTVPLSLRRSGRSVSRCERSPAIMPPWVVGPWMALVLLVCTGAEPIPRITFQRGDPTRSVNVFHRSDIQHYDRLLLSEDKGTLYVGARDHILAFSTRDPTNIQLTGE</sequence>
<evidence type="ECO:0000259" key="3">
    <source>
        <dbReference type="PROSITE" id="PS51004"/>
    </source>
</evidence>
<accession>A0AAV6YIZ2</accession>
<keyword evidence="1" id="KW-0325">Glycoprotein</keyword>
<dbReference type="SUPFAM" id="SSF101912">
    <property type="entry name" value="Sema domain"/>
    <property type="match status" value="1"/>
</dbReference>
<dbReference type="Proteomes" id="UP000824782">
    <property type="component" value="Unassembled WGS sequence"/>
</dbReference>
<name>A0AAV6YIZ2_ENGPU</name>
<feature type="non-terminal residue" evidence="4">
    <location>
        <position position="124"/>
    </location>
</feature>
<dbReference type="Gene3D" id="2.130.10.10">
    <property type="entry name" value="YVTN repeat-like/Quinoprotein amine dehydrogenase"/>
    <property type="match status" value="1"/>
</dbReference>
<feature type="non-terminal residue" evidence="4">
    <location>
        <position position="1"/>
    </location>
</feature>
<evidence type="ECO:0000256" key="1">
    <source>
        <dbReference type="ARBA" id="ARBA00023180"/>
    </source>
</evidence>
<dbReference type="EMBL" id="WNYA01073962">
    <property type="protein sequence ID" value="KAG8535229.1"/>
    <property type="molecule type" value="Genomic_DNA"/>
</dbReference>